<reference evidence="2" key="1">
    <citation type="journal article" date="2012" name="PLoS ONE">
        <title>Gene sets for utilization of primary and secondary nutrition supplies in the distal gut of endangered iberian lynx.</title>
        <authorList>
            <person name="Alcaide M."/>
            <person name="Messina E."/>
            <person name="Richter M."/>
            <person name="Bargiela R."/>
            <person name="Peplies J."/>
            <person name="Huws S.A."/>
            <person name="Newbold C.J."/>
            <person name="Golyshin P.N."/>
            <person name="Simon M.A."/>
            <person name="Lopez G."/>
            <person name="Yakimov M.M."/>
            <person name="Ferrer M."/>
        </authorList>
    </citation>
    <scope>NUCLEOTIDE SEQUENCE</scope>
</reference>
<dbReference type="SUPFAM" id="SSF51569">
    <property type="entry name" value="Aldolase"/>
    <property type="match status" value="1"/>
</dbReference>
<dbReference type="NCBIfam" id="TIGR00126">
    <property type="entry name" value="deoC"/>
    <property type="match status" value="1"/>
</dbReference>
<dbReference type="AlphaFoldDB" id="J9GDF0"/>
<name>J9GDF0_9ZZZZ</name>
<evidence type="ECO:0000256" key="1">
    <source>
        <dbReference type="ARBA" id="ARBA00022490"/>
    </source>
</evidence>
<organism evidence="2">
    <name type="scientific">gut metagenome</name>
    <dbReference type="NCBI Taxonomy" id="749906"/>
    <lineage>
        <taxon>unclassified sequences</taxon>
        <taxon>metagenomes</taxon>
        <taxon>organismal metagenomes</taxon>
    </lineage>
</organism>
<dbReference type="Pfam" id="PF01791">
    <property type="entry name" value="DeoC"/>
    <property type="match status" value="1"/>
</dbReference>
<feature type="non-terminal residue" evidence="2">
    <location>
        <position position="149"/>
    </location>
</feature>
<evidence type="ECO:0000313" key="2">
    <source>
        <dbReference type="EMBL" id="EJW99797.1"/>
    </source>
</evidence>
<dbReference type="SMART" id="SM01133">
    <property type="entry name" value="DeoC"/>
    <property type="match status" value="1"/>
</dbReference>
<dbReference type="PANTHER" id="PTHR10889:SF1">
    <property type="entry name" value="DEOXYRIBOSE-PHOSPHATE ALDOLASE"/>
    <property type="match status" value="1"/>
</dbReference>
<dbReference type="InterPro" id="IPR002915">
    <property type="entry name" value="DeoC/FbaB/LacD_aldolase"/>
</dbReference>
<dbReference type="PANTHER" id="PTHR10889">
    <property type="entry name" value="DEOXYRIBOSE-PHOSPHATE ALDOLASE"/>
    <property type="match status" value="1"/>
</dbReference>
<keyword evidence="1" id="KW-0963">Cytoplasm</keyword>
<proteinExistence type="predicted"/>
<dbReference type="InterPro" id="IPR013785">
    <property type="entry name" value="Aldolase_TIM"/>
</dbReference>
<dbReference type="CDD" id="cd00959">
    <property type="entry name" value="DeoC"/>
    <property type="match status" value="1"/>
</dbReference>
<dbReference type="GO" id="GO:0005737">
    <property type="term" value="C:cytoplasm"/>
    <property type="evidence" value="ECO:0007669"/>
    <property type="project" value="InterPro"/>
</dbReference>
<accession>J9GDF0</accession>
<dbReference type="InterPro" id="IPR011343">
    <property type="entry name" value="DeoC"/>
</dbReference>
<dbReference type="GO" id="GO:0004139">
    <property type="term" value="F:deoxyribose-phosphate aldolase activity"/>
    <property type="evidence" value="ECO:0007669"/>
    <property type="project" value="InterPro"/>
</dbReference>
<comment type="caution">
    <text evidence="2">The sequence shown here is derived from an EMBL/GenBank/DDBJ whole genome shotgun (WGS) entry which is preliminary data.</text>
</comment>
<dbReference type="GO" id="GO:0016052">
    <property type="term" value="P:carbohydrate catabolic process"/>
    <property type="evidence" value="ECO:0007669"/>
    <property type="project" value="TreeGrafter"/>
</dbReference>
<dbReference type="EMBL" id="AMCI01003649">
    <property type="protein sequence ID" value="EJW99797.1"/>
    <property type="molecule type" value="Genomic_DNA"/>
</dbReference>
<gene>
    <name evidence="2" type="ORF">EVA_12097</name>
</gene>
<protein>
    <submittedName>
        <fullName evidence="2">Deoxyribose-phosphate aldolase</fullName>
    </submittedName>
</protein>
<sequence length="149" mass="16428">MNKSKIMAMVDHTLLKPEATWGDIQKICDEAMENHTASICINPCYVKQAAEYMKGAVPVCTVIGFPLGATDTATKVFEARTAIENGASEIDMVINIGRLKNGEVDFVRDEIAQVKKSIGDHVLKVIIETCLLTDAEKEPCVMWFVKQVP</sequence>
<dbReference type="Gene3D" id="3.20.20.70">
    <property type="entry name" value="Aldolase class I"/>
    <property type="match status" value="1"/>
</dbReference>
<dbReference type="GO" id="GO:0009264">
    <property type="term" value="P:deoxyribonucleotide catabolic process"/>
    <property type="evidence" value="ECO:0007669"/>
    <property type="project" value="InterPro"/>
</dbReference>
<dbReference type="PIRSF" id="PIRSF001357">
    <property type="entry name" value="DeoC"/>
    <property type="match status" value="1"/>
</dbReference>